<dbReference type="Proteomes" id="UP000886595">
    <property type="component" value="Unassembled WGS sequence"/>
</dbReference>
<feature type="transmembrane region" description="Helical" evidence="1">
    <location>
        <begin position="71"/>
        <end position="89"/>
    </location>
</feature>
<reference evidence="2 3" key="1">
    <citation type="submission" date="2020-02" db="EMBL/GenBank/DDBJ databases">
        <authorList>
            <person name="Ma Q."/>
            <person name="Huang Y."/>
            <person name="Song X."/>
            <person name="Pei D."/>
        </authorList>
    </citation>
    <scope>NUCLEOTIDE SEQUENCE [LARGE SCALE GENOMIC DNA]</scope>
    <source>
        <strain evidence="2">Sxm20200214</strain>
        <tissue evidence="2">Leaf</tissue>
    </source>
</reference>
<keyword evidence="1" id="KW-0812">Transmembrane</keyword>
<comment type="caution">
    <text evidence="2">The sequence shown here is derived from an EMBL/GenBank/DDBJ whole genome shotgun (WGS) entry which is preliminary data.</text>
</comment>
<dbReference type="OrthoDB" id="190846at2759"/>
<keyword evidence="1" id="KW-0472">Membrane</keyword>
<dbReference type="EMBL" id="JAAMPC010000014">
    <property type="protein sequence ID" value="KAG2261013.1"/>
    <property type="molecule type" value="Genomic_DNA"/>
</dbReference>
<gene>
    <name evidence="2" type="ORF">Bca52824_068092</name>
</gene>
<accession>A0A8X7Q171</accession>
<evidence type="ECO:0000313" key="2">
    <source>
        <dbReference type="EMBL" id="KAG2261013.1"/>
    </source>
</evidence>
<proteinExistence type="predicted"/>
<dbReference type="PANTHER" id="PTHR11440">
    <property type="entry name" value="LECITHIN-CHOLESTEROL ACYLTRANSFERASE-RELATED"/>
    <property type="match status" value="1"/>
</dbReference>
<dbReference type="AlphaFoldDB" id="A0A8X7Q171"/>
<evidence type="ECO:0000313" key="3">
    <source>
        <dbReference type="Proteomes" id="UP000886595"/>
    </source>
</evidence>
<keyword evidence="1" id="KW-1133">Transmembrane helix</keyword>
<name>A0A8X7Q171_BRACI</name>
<keyword evidence="3" id="KW-1185">Reference proteome</keyword>
<sequence>MLHWFVCLRKIESPEPDFPALRLDTYLIKNKIRKLAHKHSKTITLDRNTSIVVPQDRDGLLAIDVLDPDQVLALTLMVSLLTVLVFAIFRRLQEIKDLFAEKLESVYKASGEKNINIFDKYGQNWIAIAAPFRGMFKRVLPGYIISTLLNGMSFVTGWEHNFFVSKWSMHQLLIECPSIYELMCCPYFKWELPSVLELWQEKESNDGVGT</sequence>
<organism evidence="2 3">
    <name type="scientific">Brassica carinata</name>
    <name type="common">Ethiopian mustard</name>
    <name type="synonym">Abyssinian cabbage</name>
    <dbReference type="NCBI Taxonomy" id="52824"/>
    <lineage>
        <taxon>Eukaryota</taxon>
        <taxon>Viridiplantae</taxon>
        <taxon>Streptophyta</taxon>
        <taxon>Embryophyta</taxon>
        <taxon>Tracheophyta</taxon>
        <taxon>Spermatophyta</taxon>
        <taxon>Magnoliopsida</taxon>
        <taxon>eudicotyledons</taxon>
        <taxon>Gunneridae</taxon>
        <taxon>Pentapetalae</taxon>
        <taxon>rosids</taxon>
        <taxon>malvids</taxon>
        <taxon>Brassicales</taxon>
        <taxon>Brassicaceae</taxon>
        <taxon>Brassiceae</taxon>
        <taxon>Brassica</taxon>
    </lineage>
</organism>
<evidence type="ECO:0000256" key="1">
    <source>
        <dbReference type="SAM" id="Phobius"/>
    </source>
</evidence>
<protein>
    <submittedName>
        <fullName evidence="2">Uncharacterized protein</fullName>
    </submittedName>
</protein>